<accession>A0ABQ7GAV5</accession>
<proteinExistence type="predicted"/>
<evidence type="ECO:0000313" key="3">
    <source>
        <dbReference type="Proteomes" id="UP000815325"/>
    </source>
</evidence>
<keyword evidence="3" id="KW-1185">Reference proteome</keyword>
<evidence type="ECO:0000259" key="1">
    <source>
        <dbReference type="PROSITE" id="PS50222"/>
    </source>
</evidence>
<evidence type="ECO:0000313" key="2">
    <source>
        <dbReference type="EMBL" id="KAF5831735.1"/>
    </source>
</evidence>
<feature type="domain" description="EF-hand" evidence="1">
    <location>
        <begin position="66"/>
        <end position="101"/>
    </location>
</feature>
<reference evidence="2" key="1">
    <citation type="submission" date="2017-08" db="EMBL/GenBank/DDBJ databases">
        <authorList>
            <person name="Polle J.E."/>
            <person name="Barry K."/>
            <person name="Cushman J."/>
            <person name="Schmutz J."/>
            <person name="Tran D."/>
            <person name="Hathwaick L.T."/>
            <person name="Yim W.C."/>
            <person name="Jenkins J."/>
            <person name="Mckie-Krisberg Z.M."/>
            <person name="Prochnik S."/>
            <person name="Lindquist E."/>
            <person name="Dockter R.B."/>
            <person name="Adam C."/>
            <person name="Molina H."/>
            <person name="Bunkerborg J."/>
            <person name="Jin E."/>
            <person name="Buchheim M."/>
            <person name="Magnuson J."/>
        </authorList>
    </citation>
    <scope>NUCLEOTIDE SEQUENCE</scope>
    <source>
        <strain evidence="2">CCAP 19/18</strain>
    </source>
</reference>
<dbReference type="EMBL" id="MU069925">
    <property type="protein sequence ID" value="KAF5831735.1"/>
    <property type="molecule type" value="Genomic_DNA"/>
</dbReference>
<dbReference type="InterPro" id="IPR002048">
    <property type="entry name" value="EF_hand_dom"/>
</dbReference>
<name>A0ABQ7GAV5_DUNSA</name>
<dbReference type="PROSITE" id="PS50222">
    <property type="entry name" value="EF_HAND_2"/>
    <property type="match status" value="1"/>
</dbReference>
<organism evidence="2 3">
    <name type="scientific">Dunaliella salina</name>
    <name type="common">Green alga</name>
    <name type="synonym">Protococcus salinus</name>
    <dbReference type="NCBI Taxonomy" id="3046"/>
    <lineage>
        <taxon>Eukaryota</taxon>
        <taxon>Viridiplantae</taxon>
        <taxon>Chlorophyta</taxon>
        <taxon>core chlorophytes</taxon>
        <taxon>Chlorophyceae</taxon>
        <taxon>CS clade</taxon>
        <taxon>Chlamydomonadales</taxon>
        <taxon>Dunaliellaceae</taxon>
        <taxon>Dunaliella</taxon>
    </lineage>
</organism>
<comment type="caution">
    <text evidence="2">The sequence shown here is derived from an EMBL/GenBank/DDBJ whole genome shotgun (WGS) entry which is preliminary data.</text>
</comment>
<sequence>MGSEEFGALKDIGSSVAAAAARDFLKGEAERRKAYQELQKILIKNDRVDWLKKRALPLPPIPLTPEQKEEFFECFELMDPDETGFVEAGKLISAFSTIGVSLFQKSANAKSFFYDNELGAGHATKLRCDDFIVIMSRALARETLEKEGRASRKGKQECLSFVEAIRALRRKKLIEALTAGGEHLERVVEQLDKAREAAIQSELAELNAERHLDKERMQRKQELEHMASLPRQVWNCTCFAAVHLFETTMLIGKQTGGKSHPRKAFFCLGGCSSPLGA</sequence>
<dbReference type="Gene3D" id="1.10.238.10">
    <property type="entry name" value="EF-hand"/>
    <property type="match status" value="1"/>
</dbReference>
<dbReference type="Proteomes" id="UP000815325">
    <property type="component" value="Unassembled WGS sequence"/>
</dbReference>
<gene>
    <name evidence="2" type="ORF">DUNSADRAFT_12682</name>
</gene>
<protein>
    <recommendedName>
        <fullName evidence="1">EF-hand domain-containing protein</fullName>
    </recommendedName>
</protein>
<dbReference type="InterPro" id="IPR011992">
    <property type="entry name" value="EF-hand-dom_pair"/>
</dbReference>
<dbReference type="SUPFAM" id="SSF47473">
    <property type="entry name" value="EF-hand"/>
    <property type="match status" value="1"/>
</dbReference>